<name>A0ACC0A9X6_CATRO</name>
<comment type="caution">
    <text evidence="1">The sequence shown here is derived from an EMBL/GenBank/DDBJ whole genome shotgun (WGS) entry which is preliminary data.</text>
</comment>
<gene>
    <name evidence="1" type="ORF">M9H77_26174</name>
</gene>
<evidence type="ECO:0000313" key="1">
    <source>
        <dbReference type="EMBL" id="KAI5657381.1"/>
    </source>
</evidence>
<dbReference type="EMBL" id="CM044706">
    <property type="protein sequence ID" value="KAI5657381.1"/>
    <property type="molecule type" value="Genomic_DNA"/>
</dbReference>
<protein>
    <submittedName>
        <fullName evidence="1">Uncharacterized protein</fullName>
    </submittedName>
</protein>
<dbReference type="Proteomes" id="UP001060085">
    <property type="component" value="Linkage Group LG06"/>
</dbReference>
<keyword evidence="2" id="KW-1185">Reference proteome</keyword>
<proteinExistence type="predicted"/>
<reference evidence="2" key="1">
    <citation type="journal article" date="2023" name="Nat. Plants">
        <title>Single-cell RNA sequencing provides a high-resolution roadmap for understanding the multicellular compartmentation of specialized metabolism.</title>
        <authorList>
            <person name="Sun S."/>
            <person name="Shen X."/>
            <person name="Li Y."/>
            <person name="Li Y."/>
            <person name="Wang S."/>
            <person name="Li R."/>
            <person name="Zhang H."/>
            <person name="Shen G."/>
            <person name="Guo B."/>
            <person name="Wei J."/>
            <person name="Xu J."/>
            <person name="St-Pierre B."/>
            <person name="Chen S."/>
            <person name="Sun C."/>
        </authorList>
    </citation>
    <scope>NUCLEOTIDE SEQUENCE [LARGE SCALE GENOMIC DNA]</scope>
</reference>
<organism evidence="1 2">
    <name type="scientific">Catharanthus roseus</name>
    <name type="common">Madagascar periwinkle</name>
    <name type="synonym">Vinca rosea</name>
    <dbReference type="NCBI Taxonomy" id="4058"/>
    <lineage>
        <taxon>Eukaryota</taxon>
        <taxon>Viridiplantae</taxon>
        <taxon>Streptophyta</taxon>
        <taxon>Embryophyta</taxon>
        <taxon>Tracheophyta</taxon>
        <taxon>Spermatophyta</taxon>
        <taxon>Magnoliopsida</taxon>
        <taxon>eudicotyledons</taxon>
        <taxon>Gunneridae</taxon>
        <taxon>Pentapetalae</taxon>
        <taxon>asterids</taxon>
        <taxon>lamiids</taxon>
        <taxon>Gentianales</taxon>
        <taxon>Apocynaceae</taxon>
        <taxon>Rauvolfioideae</taxon>
        <taxon>Vinceae</taxon>
        <taxon>Catharanthinae</taxon>
        <taxon>Catharanthus</taxon>
    </lineage>
</organism>
<accession>A0ACC0A9X6</accession>
<evidence type="ECO:0000313" key="2">
    <source>
        <dbReference type="Proteomes" id="UP001060085"/>
    </source>
</evidence>
<sequence length="164" mass="19250">MPKFKALILEYMPNGSLQKWLYSEYHSLNFLQRLDIIIYVALSLDYLHNGYSVPVVHCDLKSSNVILNEDMIAHVSDFRKASRNQGKHGSNSSHSNNRFSMDQKDWHQQNTIHMRKESRLEMFLNCSRKFDMDLLGNMGLQTTIEAQTNIYQDKTIFQMLMKQV</sequence>